<accession>A0A1S5R1K0</accession>
<sequence>MKVVDNRKNVREFKFADLRRNVVYEAFGGNTTFRKTLVIKTDENSIVTLTGDETNDSGIVLRAGHIDHETTFHEVNAHIVIDLAVTNAEV</sequence>
<evidence type="ECO:0000313" key="1">
    <source>
        <dbReference type="EMBL" id="ANA49287.1"/>
    </source>
</evidence>
<organism evidence="1 2">
    <name type="scientific">Pseudomonas phage phiPMW</name>
    <dbReference type="NCBI Taxonomy" id="1815582"/>
    <lineage>
        <taxon>Viruses</taxon>
        <taxon>Duplodnaviria</taxon>
        <taxon>Heunggongvirae</taxon>
        <taxon>Uroviricota</taxon>
        <taxon>Caudoviricetes</taxon>
        <taxon>Plaisancevirus</taxon>
        <taxon>Plaisancevirus PMW</taxon>
    </lineage>
</organism>
<proteinExistence type="predicted"/>
<reference evidence="1 2" key="1">
    <citation type="submission" date="2016-03" db="EMBL/GenBank/DDBJ databases">
        <title>Characterization of pf16 and phiPMW: Two novel phages infecting Pseudomonas putida PpG1.</title>
        <authorList>
            <person name="Magill D.J."/>
            <person name="Krylov V.N."/>
            <person name="Allen C.C.R."/>
            <person name="McGrath J.W."/>
            <person name="Quinn J.P."/>
            <person name="Kulakov L.A."/>
        </authorList>
    </citation>
    <scope>NUCLEOTIDE SEQUENCE [LARGE SCALE GENOMIC DNA]</scope>
</reference>
<dbReference type="EMBL" id="KU862660">
    <property type="protein sequence ID" value="ANA49287.1"/>
    <property type="molecule type" value="Genomic_DNA"/>
</dbReference>
<dbReference type="Proteomes" id="UP000223738">
    <property type="component" value="Segment"/>
</dbReference>
<protein>
    <submittedName>
        <fullName evidence="1">Uncharacterized protein</fullName>
    </submittedName>
</protein>
<name>A0A1S5R1K0_9CAUD</name>
<evidence type="ECO:0000313" key="2">
    <source>
        <dbReference type="Proteomes" id="UP000223738"/>
    </source>
</evidence>
<gene>
    <name evidence="1" type="ORF">PMW_162</name>
</gene>
<keyword evidence="2" id="KW-1185">Reference proteome</keyword>